<proteinExistence type="predicted"/>
<dbReference type="Proteomes" id="UP000824120">
    <property type="component" value="Chromosome 2"/>
</dbReference>
<name>A0A9J6AHV7_SOLCO</name>
<dbReference type="EMBL" id="JACXVP010000002">
    <property type="protein sequence ID" value="KAG5624221.1"/>
    <property type="molecule type" value="Genomic_DNA"/>
</dbReference>
<keyword evidence="2" id="KW-1185">Reference proteome</keyword>
<reference evidence="1 2" key="1">
    <citation type="submission" date="2020-09" db="EMBL/GenBank/DDBJ databases">
        <title>De no assembly of potato wild relative species, Solanum commersonii.</title>
        <authorList>
            <person name="Cho K."/>
        </authorList>
    </citation>
    <scope>NUCLEOTIDE SEQUENCE [LARGE SCALE GENOMIC DNA]</scope>
    <source>
        <strain evidence="1">LZ3.2</strain>
        <tissue evidence="1">Leaf</tissue>
    </source>
</reference>
<organism evidence="1 2">
    <name type="scientific">Solanum commersonii</name>
    <name type="common">Commerson's wild potato</name>
    <name type="synonym">Commerson's nightshade</name>
    <dbReference type="NCBI Taxonomy" id="4109"/>
    <lineage>
        <taxon>Eukaryota</taxon>
        <taxon>Viridiplantae</taxon>
        <taxon>Streptophyta</taxon>
        <taxon>Embryophyta</taxon>
        <taxon>Tracheophyta</taxon>
        <taxon>Spermatophyta</taxon>
        <taxon>Magnoliopsida</taxon>
        <taxon>eudicotyledons</taxon>
        <taxon>Gunneridae</taxon>
        <taxon>Pentapetalae</taxon>
        <taxon>asterids</taxon>
        <taxon>lamiids</taxon>
        <taxon>Solanales</taxon>
        <taxon>Solanaceae</taxon>
        <taxon>Solanoideae</taxon>
        <taxon>Solaneae</taxon>
        <taxon>Solanum</taxon>
    </lineage>
</organism>
<accession>A0A9J6AHV7</accession>
<protein>
    <submittedName>
        <fullName evidence="1">Uncharacterized protein</fullName>
    </submittedName>
</protein>
<comment type="caution">
    <text evidence="1">The sequence shown here is derived from an EMBL/GenBank/DDBJ whole genome shotgun (WGS) entry which is preliminary data.</text>
</comment>
<sequence length="126" mass="13881">MSDAISSGKGQKKFVYLHNSCVVPSAPPITILKRDNKGKGTQEGNADIVIGYKRQLDDESFGVVELEQLLAKVKDVVVVQEEPVNVAVKLREVISKAAATAKETNSVFFCLNPSIRYYSILIRNKN</sequence>
<evidence type="ECO:0000313" key="2">
    <source>
        <dbReference type="Proteomes" id="UP000824120"/>
    </source>
</evidence>
<gene>
    <name evidence="1" type="ORF">H5410_009439</name>
</gene>
<dbReference type="AlphaFoldDB" id="A0A9J6AHV7"/>
<evidence type="ECO:0000313" key="1">
    <source>
        <dbReference type="EMBL" id="KAG5624221.1"/>
    </source>
</evidence>